<evidence type="ECO:0000313" key="2">
    <source>
        <dbReference type="Proteomes" id="UP000215335"/>
    </source>
</evidence>
<reference evidence="1 2" key="1">
    <citation type="journal article" date="2017" name="Curr. Biol.">
        <title>The Evolution of Venom by Co-option of Single-Copy Genes.</title>
        <authorList>
            <person name="Martinson E.O."/>
            <person name="Mrinalini"/>
            <person name="Kelkar Y.D."/>
            <person name="Chang C.H."/>
            <person name="Werren J.H."/>
        </authorList>
    </citation>
    <scope>NUCLEOTIDE SEQUENCE [LARGE SCALE GENOMIC DNA]</scope>
    <source>
        <strain evidence="1 2">Alberta</strain>
        <tissue evidence="1">Whole body</tissue>
    </source>
</reference>
<keyword evidence="2" id="KW-1185">Reference proteome</keyword>
<proteinExistence type="predicted"/>
<dbReference type="AlphaFoldDB" id="A0A232EP32"/>
<protein>
    <submittedName>
        <fullName evidence="1">Uncharacterized protein</fullName>
    </submittedName>
</protein>
<dbReference type="Proteomes" id="UP000215335">
    <property type="component" value="Unassembled WGS sequence"/>
</dbReference>
<accession>A0A232EP32</accession>
<evidence type="ECO:0000313" key="1">
    <source>
        <dbReference type="EMBL" id="OXU20113.1"/>
    </source>
</evidence>
<sequence>MGRIVSREYNFFSGQEIKLEMSPIS</sequence>
<gene>
    <name evidence="1" type="ORF">TSAR_016500</name>
</gene>
<organism evidence="1 2">
    <name type="scientific">Trichomalopsis sarcophagae</name>
    <dbReference type="NCBI Taxonomy" id="543379"/>
    <lineage>
        <taxon>Eukaryota</taxon>
        <taxon>Metazoa</taxon>
        <taxon>Ecdysozoa</taxon>
        <taxon>Arthropoda</taxon>
        <taxon>Hexapoda</taxon>
        <taxon>Insecta</taxon>
        <taxon>Pterygota</taxon>
        <taxon>Neoptera</taxon>
        <taxon>Endopterygota</taxon>
        <taxon>Hymenoptera</taxon>
        <taxon>Apocrita</taxon>
        <taxon>Proctotrupomorpha</taxon>
        <taxon>Chalcidoidea</taxon>
        <taxon>Pteromalidae</taxon>
        <taxon>Pteromalinae</taxon>
        <taxon>Trichomalopsis</taxon>
    </lineage>
</organism>
<dbReference type="EMBL" id="NNAY01003015">
    <property type="protein sequence ID" value="OXU20113.1"/>
    <property type="molecule type" value="Genomic_DNA"/>
</dbReference>
<comment type="caution">
    <text evidence="1">The sequence shown here is derived from an EMBL/GenBank/DDBJ whole genome shotgun (WGS) entry which is preliminary data.</text>
</comment>
<name>A0A232EP32_9HYME</name>